<protein>
    <recommendedName>
        <fullName evidence="4">DUF2771 family protein</fullName>
    </recommendedName>
</protein>
<evidence type="ECO:0000256" key="1">
    <source>
        <dbReference type="SAM" id="SignalP"/>
    </source>
</evidence>
<gene>
    <name evidence="2" type="ORF">FB384_002379</name>
</gene>
<accession>A0A839XUG8</accession>
<dbReference type="RefSeq" id="WP_183782690.1">
    <property type="nucleotide sequence ID" value="NZ_JACIBS010000001.1"/>
</dbReference>
<evidence type="ECO:0000313" key="2">
    <source>
        <dbReference type="EMBL" id="MBB3663475.1"/>
    </source>
</evidence>
<name>A0A839XUG8_9PSEU</name>
<reference evidence="2 3" key="1">
    <citation type="submission" date="2020-08" db="EMBL/GenBank/DDBJ databases">
        <title>Sequencing the genomes of 1000 actinobacteria strains.</title>
        <authorList>
            <person name="Klenk H.-P."/>
        </authorList>
    </citation>
    <scope>NUCLEOTIDE SEQUENCE [LARGE SCALE GENOMIC DNA]</scope>
    <source>
        <strain evidence="2 3">DSM 45267</strain>
    </source>
</reference>
<sequence>MRRAVGALLGCAALFVTGCSAAPDPEVTFYADGDTTVAAPLIYCDEVLKECGDENTPVNLDVRPGMPVQVSVPGNVADTPWVIIVQYLNTETGEESVDQRAFTDGSRHAYTATPPTPQDRVAVVEVQQIGAAYGVDAQGNPIVDEHGQPQLVTRGIWSLQNSASPDLDRR</sequence>
<organism evidence="2 3">
    <name type="scientific">Prauserella sediminis</name>
    <dbReference type="NCBI Taxonomy" id="577680"/>
    <lineage>
        <taxon>Bacteria</taxon>
        <taxon>Bacillati</taxon>
        <taxon>Actinomycetota</taxon>
        <taxon>Actinomycetes</taxon>
        <taxon>Pseudonocardiales</taxon>
        <taxon>Pseudonocardiaceae</taxon>
        <taxon>Prauserella</taxon>
        <taxon>Prauserella salsuginis group</taxon>
    </lineage>
</organism>
<comment type="caution">
    <text evidence="2">The sequence shown here is derived from an EMBL/GenBank/DDBJ whole genome shotgun (WGS) entry which is preliminary data.</text>
</comment>
<keyword evidence="3" id="KW-1185">Reference proteome</keyword>
<dbReference type="PROSITE" id="PS51257">
    <property type="entry name" value="PROKAR_LIPOPROTEIN"/>
    <property type="match status" value="1"/>
</dbReference>
<dbReference type="AlphaFoldDB" id="A0A839XUG8"/>
<proteinExistence type="predicted"/>
<evidence type="ECO:0008006" key="4">
    <source>
        <dbReference type="Google" id="ProtNLM"/>
    </source>
</evidence>
<dbReference type="EMBL" id="JACIBS010000001">
    <property type="protein sequence ID" value="MBB3663475.1"/>
    <property type="molecule type" value="Genomic_DNA"/>
</dbReference>
<feature type="chain" id="PRO_5032848305" description="DUF2771 family protein" evidence="1">
    <location>
        <begin position="22"/>
        <end position="170"/>
    </location>
</feature>
<dbReference type="Pfam" id="PF10969">
    <property type="entry name" value="DUF2771"/>
    <property type="match status" value="1"/>
</dbReference>
<keyword evidence="1" id="KW-0732">Signal</keyword>
<feature type="signal peptide" evidence="1">
    <location>
        <begin position="1"/>
        <end position="21"/>
    </location>
</feature>
<dbReference type="Proteomes" id="UP000564573">
    <property type="component" value="Unassembled WGS sequence"/>
</dbReference>
<evidence type="ECO:0000313" key="3">
    <source>
        <dbReference type="Proteomes" id="UP000564573"/>
    </source>
</evidence>
<dbReference type="InterPro" id="IPR024495">
    <property type="entry name" value="DUF2771"/>
</dbReference>